<reference evidence="2 3" key="1">
    <citation type="submission" date="2019-11" db="EMBL/GenBank/DDBJ databases">
        <title>Whole genome sequence of Oryza granulata.</title>
        <authorList>
            <person name="Li W."/>
        </authorList>
    </citation>
    <scope>NUCLEOTIDE SEQUENCE [LARGE SCALE GENOMIC DNA]</scope>
    <source>
        <strain evidence="3">cv. Menghai</strain>
        <tissue evidence="2">Leaf</tissue>
    </source>
</reference>
<gene>
    <name evidence="2" type="ORF">E2562_034095</name>
</gene>
<keyword evidence="1" id="KW-0812">Transmembrane</keyword>
<sequence>MSITATVHGGVSEGRATSVLKPSYMTYGGNGVFAAVALAMASASAILARGVPATVTSRKCISGLLKATRYFASSGVPRGHLGVGADDYPRDAHCSGLAEYEKDGLVFDLRCS</sequence>
<evidence type="ECO:0000313" key="3">
    <source>
        <dbReference type="Proteomes" id="UP000479710"/>
    </source>
</evidence>
<evidence type="ECO:0000313" key="2">
    <source>
        <dbReference type="EMBL" id="KAF0920243.1"/>
    </source>
</evidence>
<keyword evidence="1" id="KW-1133">Transmembrane helix</keyword>
<dbReference type="EMBL" id="SPHZ02000005">
    <property type="protein sequence ID" value="KAF0920243.1"/>
    <property type="molecule type" value="Genomic_DNA"/>
</dbReference>
<keyword evidence="3" id="KW-1185">Reference proteome</keyword>
<dbReference type="AlphaFoldDB" id="A0A6G1E8G2"/>
<proteinExistence type="predicted"/>
<organism evidence="2 3">
    <name type="scientific">Oryza meyeriana var. granulata</name>
    <dbReference type="NCBI Taxonomy" id="110450"/>
    <lineage>
        <taxon>Eukaryota</taxon>
        <taxon>Viridiplantae</taxon>
        <taxon>Streptophyta</taxon>
        <taxon>Embryophyta</taxon>
        <taxon>Tracheophyta</taxon>
        <taxon>Spermatophyta</taxon>
        <taxon>Magnoliopsida</taxon>
        <taxon>Liliopsida</taxon>
        <taxon>Poales</taxon>
        <taxon>Poaceae</taxon>
        <taxon>BOP clade</taxon>
        <taxon>Oryzoideae</taxon>
        <taxon>Oryzeae</taxon>
        <taxon>Oryzinae</taxon>
        <taxon>Oryza</taxon>
        <taxon>Oryza meyeriana</taxon>
    </lineage>
</organism>
<dbReference type="Proteomes" id="UP000479710">
    <property type="component" value="Unassembled WGS sequence"/>
</dbReference>
<accession>A0A6G1E8G2</accession>
<keyword evidence="1" id="KW-0472">Membrane</keyword>
<comment type="caution">
    <text evidence="2">The sequence shown here is derived from an EMBL/GenBank/DDBJ whole genome shotgun (WGS) entry which is preliminary data.</text>
</comment>
<name>A0A6G1E8G2_9ORYZ</name>
<protein>
    <submittedName>
        <fullName evidence="2">Uncharacterized protein</fullName>
    </submittedName>
</protein>
<evidence type="ECO:0000256" key="1">
    <source>
        <dbReference type="SAM" id="Phobius"/>
    </source>
</evidence>
<feature type="transmembrane region" description="Helical" evidence="1">
    <location>
        <begin position="27"/>
        <end position="48"/>
    </location>
</feature>